<comment type="caution">
    <text evidence="4">The sequence shown here is derived from an EMBL/GenBank/DDBJ whole genome shotgun (WGS) entry which is preliminary data.</text>
</comment>
<dbReference type="InterPro" id="IPR013783">
    <property type="entry name" value="Ig-like_fold"/>
</dbReference>
<evidence type="ECO:0000313" key="5">
    <source>
        <dbReference type="Proteomes" id="UP001185092"/>
    </source>
</evidence>
<accession>A0AAE4BT00</accession>
<evidence type="ECO:0000256" key="1">
    <source>
        <dbReference type="ARBA" id="ARBA00022737"/>
    </source>
</evidence>
<evidence type="ECO:0000256" key="2">
    <source>
        <dbReference type="SAM" id="SignalP"/>
    </source>
</evidence>
<dbReference type="RefSeq" id="WP_309938453.1">
    <property type="nucleotide sequence ID" value="NZ_AP025305.1"/>
</dbReference>
<feature type="domain" description="HYR" evidence="3">
    <location>
        <begin position="920"/>
        <end position="1005"/>
    </location>
</feature>
<dbReference type="NCBIfam" id="TIGR04131">
    <property type="entry name" value="Bac_Flav_CTERM"/>
    <property type="match status" value="1"/>
</dbReference>
<dbReference type="PROSITE" id="PS50825">
    <property type="entry name" value="HYR"/>
    <property type="match status" value="10"/>
</dbReference>
<dbReference type="Pfam" id="PF02494">
    <property type="entry name" value="HYR"/>
    <property type="match status" value="13"/>
</dbReference>
<feature type="domain" description="HYR" evidence="3">
    <location>
        <begin position="1676"/>
        <end position="1761"/>
    </location>
</feature>
<feature type="domain" description="HYR" evidence="3">
    <location>
        <begin position="1088"/>
        <end position="1173"/>
    </location>
</feature>
<feature type="signal peptide" evidence="2">
    <location>
        <begin position="1"/>
        <end position="23"/>
    </location>
</feature>
<keyword evidence="2" id="KW-0732">Signal</keyword>
<dbReference type="EMBL" id="JAVDQD010000002">
    <property type="protein sequence ID" value="MDR6238947.1"/>
    <property type="molecule type" value="Genomic_DNA"/>
</dbReference>
<keyword evidence="1" id="KW-0677">Repeat</keyword>
<protein>
    <submittedName>
        <fullName evidence="4">Gliding motility-associated-like protein</fullName>
    </submittedName>
</protein>
<dbReference type="Pfam" id="PF13585">
    <property type="entry name" value="CHU_C"/>
    <property type="match status" value="1"/>
</dbReference>
<feature type="domain" description="HYR" evidence="3">
    <location>
        <begin position="584"/>
        <end position="669"/>
    </location>
</feature>
<feature type="domain" description="HYR" evidence="3">
    <location>
        <begin position="1174"/>
        <end position="1257"/>
    </location>
</feature>
<reference evidence="4" key="1">
    <citation type="submission" date="2023-07" db="EMBL/GenBank/DDBJ databases">
        <title>Genomic Encyclopedia of Type Strains, Phase IV (KMG-IV): sequencing the most valuable type-strain genomes for metagenomic binning, comparative biology and taxonomic classification.</title>
        <authorList>
            <person name="Goeker M."/>
        </authorList>
    </citation>
    <scope>NUCLEOTIDE SEQUENCE</scope>
    <source>
        <strain evidence="4">DSM 26174</strain>
    </source>
</reference>
<name>A0AAE4BT00_9BACT</name>
<proteinExistence type="predicted"/>
<dbReference type="PANTHER" id="PTHR24273">
    <property type="entry name" value="FI04643P-RELATED"/>
    <property type="match status" value="1"/>
</dbReference>
<gene>
    <name evidence="4" type="ORF">HNQ88_001984</name>
</gene>
<evidence type="ECO:0000313" key="4">
    <source>
        <dbReference type="EMBL" id="MDR6238947.1"/>
    </source>
</evidence>
<dbReference type="Gene3D" id="2.60.40.10">
    <property type="entry name" value="Immunoglobulins"/>
    <property type="match status" value="14"/>
</dbReference>
<sequence>MKNFLRLMLVFGALITFHQSANGQTTFTDGDIAFTRYNSDDETFSYVFLVDATASTEFFITDEGWNGTGFYSNESTIKFVVNSAISAGEEVHVTCGTMTYTTTSGATPFTMSSVGSFSPTLGNMLGSFGDNLFVFQTGPNVIAGLHADNGVSGSSGNAWFTSAASSTNGSVIPTGKTNASNGFIGLFPNGLNSEVDNARYKGGSLHTGDKATLLTNLMDYTKWEFDNGTPYGASSTAFTVSGSCTDPAVPTISSSSSSVCSGASVTLTITGSLNDATAWHVYTGSCGGTQIGTTTSSTINVSPTTTTTYFIRGEGGCVTAGSCGQVTVNVTADNTDPVITVCASTPSNLSANINCQAICPDLTGQVTATDNCTASPTITQSPAAGSTLGLGTTTITLTATDASGNTATCQVNQTVVDNTDPVITVCASTPANLSANINCQAVCPDLTGQVTATDNCTGSPTITQSPAAGSTLGLGTTTITLTATDGSGNTTTCQVNQTVVDDTDPVITVCASTPSNLSANSNCQAVCPDLTGQITATDNCTLSPAITQSPAAGSTLGLGTTTITLTATDGSGNTTTCQVNQTVVDDTDPVITVCASTPSNLSANSNCQAVCPDLTGQITATDNCTLSPAITQSPAAGSTLGLGTTTITLTATDGSGNTTTCQVNQTVVDDTDPVITVCASTPSNLSANGSCQAVCPDLTGQITATDNCTGSPTITQSPAAGSTLGLGTTTITLTATDGSGNTTTCQVNQTVVDDTDPVITVCASTPSNLSANSNCQAVCPDLTGSVTATDNCTGSPTITQSPAAGSTLGLGTTTITLTATDGSGNTTTCQVNQTVVDDTDPVITVCASTPSNLSANASCQAVCPDLTGSVTATDNCTGSPTITQSPAAGATLGLGTTTITLTATDGSGNTATCQVNQTVVDDTDPVITVCASTPANLSANSNCQAVCPDLTGSVTATDNCTGSPTITQSPAAGSTLGLGTTTITLTATDGSGNTATCQVNQTVVDDTDPVITVCASTPANLSANSNCQAVCPDLTGSVTATDNCTGSPTITQSPAAGSTLGLGTTTITLTATDGSGNTTTCQVNQTVVDDTDPVITVCASTPSNLSANSNCQAVCPDLTGQITATDNCTGSPTITQSPAAGSTLGLGTTTITLTATDGSGNTATCQVNQTVVDDTDPVITVCASTPSNLSANSNCQAVCPDLTGQVTATDNCTGSPTITQSPAAGSTLGLGTTTITLTATDGSGNTATCQVNQTVVDDTDPVITVCASTPSNLSANSNCQAVCPDLTGQVTATDNCTGSPTITQSPAAGSTLGLGTTTITLTATDGSGNTTTCQVNQTVVDDTDPVITVCASTPSNLSANSNCQAVCPDLTDQVTATDNCTGSPAITQSPAAGSTLGLGTTTITLTATDGSGNTTTCQVNQTVVDDTDPVITVCASTPSNLSANASCQAVCPDLTGSVTATDNCTGSPTITQSPAAGSTLGLGTTTITLTATDGSGNTATCQVNQTVVDDTDPVITVCASTPSNLSANSNCQAICPDLTGQVTATDNCTGSPTITQSPAAGSTLGLGTTTITLTATDGSGNTATCQVNQTVVDDTDPVITVCASTPSNLSANSNCQAVCPDLTGQVTATDNCTGSPTITQSPAAGSTLGLGTTTITLTATDGSGNTTTCQVNQTVVDATDPVITVCASTPSNLSANSNCQAVCPDLTGQVTATDNCTGSPTITQSPAAGSTLGLGTTTITLTATDGSGNTTTCQVNQTVVDDTDPVVITQDITAYLDINGNATISSLDINDGSTDNCMIQSFVLSDSIFSCADVGDNTITLNVIDASGNSNSETAIVSIVDDIQPNIVIEDQTVYLDQNGKAVLTAQDVDRGTSDACGIASISISQTIFNCDEVGSVSVVFEAEDVNGNTSTQSFNVQVVDQIKPFVRTMDIEVGLDENGMVSITADQVNDRSSDNCEVSSISVSPNSFTCDDLGDNEVVLTVTDNHGNIQTGTAKVKVEDTSAPVLKLKPLTLALDENGQATIVVSDLDDGTTDNCGSFSLSIDRNTFSCEDLGDVILTVTATDLSGNQSSEQITIVIEDEISPEITCSGNIETLISPYDETVSVLVPQPSYTDNCANGLTLVNNFNQTSDASGLYPLGLTTIVWTVSDSQGNSASCSMQVQVNEMQLPPVVDPIDELVVNEEEELLYQVKAMDPNRNPLDYSLSEGAIALGLSISQAGLLSWTPSEENGPNEYSFEVYVADRVNPELITSTALNIKVEEVNEVHRIQQVEHKVVKEGELVKFRLLVDDDDIPAQDFTFRVDSRFNGFGVKVDENSGEIEWIPGEDYGGKIHEIVFVVEDDKGVEVRSAVTIEVIEVDDPLIVDTDEDLVQNVDVGDGVPSLEISVIDPEGKPVSPQVITIETSPKGVVSESNFNIEDLGDGNFRVDLVTIDQEFVGSVEVKIIVDDGIERDPPQGDQSQNTYELVFEFVFEPRALPLDIPNIFTPNNDGKNDSWNIVNLSLYDSNVVRVFDQFGNLVFERENYSRDNEWDGTVRGKLAKDGTYYYEITVENKASYKGPLMIVK</sequence>
<dbReference type="PANTHER" id="PTHR24273:SF32">
    <property type="entry name" value="HYALIN"/>
    <property type="match status" value="1"/>
</dbReference>
<evidence type="ECO:0000259" key="3">
    <source>
        <dbReference type="PROSITE" id="PS50825"/>
    </source>
</evidence>
<organism evidence="4 5">
    <name type="scientific">Aureibacter tunicatorum</name>
    <dbReference type="NCBI Taxonomy" id="866807"/>
    <lineage>
        <taxon>Bacteria</taxon>
        <taxon>Pseudomonadati</taxon>
        <taxon>Bacteroidota</taxon>
        <taxon>Cytophagia</taxon>
        <taxon>Cytophagales</taxon>
        <taxon>Persicobacteraceae</taxon>
        <taxon>Aureibacter</taxon>
    </lineage>
</organism>
<feature type="domain" description="HYR" evidence="3">
    <location>
        <begin position="1340"/>
        <end position="1425"/>
    </location>
</feature>
<feature type="domain" description="HYR" evidence="3">
    <location>
        <begin position="1508"/>
        <end position="1593"/>
    </location>
</feature>
<keyword evidence="5" id="KW-1185">Reference proteome</keyword>
<dbReference type="InterPro" id="IPR026341">
    <property type="entry name" value="T9SS_type_B"/>
</dbReference>
<dbReference type="Proteomes" id="UP001185092">
    <property type="component" value="Unassembled WGS sequence"/>
</dbReference>
<feature type="domain" description="HYR" evidence="3">
    <location>
        <begin position="2080"/>
        <end position="2166"/>
    </location>
</feature>
<dbReference type="InterPro" id="IPR003410">
    <property type="entry name" value="HYR_dom"/>
</dbReference>
<feature type="chain" id="PRO_5042161555" evidence="2">
    <location>
        <begin position="24"/>
        <end position="2565"/>
    </location>
</feature>
<feature type="domain" description="HYR" evidence="3">
    <location>
        <begin position="416"/>
        <end position="501"/>
    </location>
</feature>
<feature type="domain" description="HYR" evidence="3">
    <location>
        <begin position="752"/>
        <end position="837"/>
    </location>
</feature>